<name>A0A1E8F1D1_9CLOT</name>
<dbReference type="EMBL" id="LZFO01000004">
    <property type="protein sequence ID" value="OFI07245.1"/>
    <property type="molecule type" value="Genomic_DNA"/>
</dbReference>
<evidence type="ECO:0000313" key="2">
    <source>
        <dbReference type="Proteomes" id="UP000175744"/>
    </source>
</evidence>
<evidence type="ECO:0000313" key="1">
    <source>
        <dbReference type="EMBL" id="OFI07245.1"/>
    </source>
</evidence>
<dbReference type="RefSeq" id="WP_175429424.1">
    <property type="nucleotide sequence ID" value="NZ_LZFO01000004.1"/>
</dbReference>
<gene>
    <name evidence="1" type="ORF">CLOACE_04380</name>
</gene>
<organism evidence="1 2">
    <name type="scientific">Clostridium acetireducens DSM 10703</name>
    <dbReference type="NCBI Taxonomy" id="1121290"/>
    <lineage>
        <taxon>Bacteria</taxon>
        <taxon>Bacillati</taxon>
        <taxon>Bacillota</taxon>
        <taxon>Clostridia</taxon>
        <taxon>Eubacteriales</taxon>
        <taxon>Clostridiaceae</taxon>
        <taxon>Clostridium</taxon>
    </lineage>
</organism>
<comment type="caution">
    <text evidence="1">The sequence shown here is derived from an EMBL/GenBank/DDBJ whole genome shotgun (WGS) entry which is preliminary data.</text>
</comment>
<proteinExistence type="predicted"/>
<sequence length="58" mass="6668">MHFYDFSNISKEISISNNSYFLKLENRGYTLDAEIVFSIIFLIKSKLTTSYPTPKGPS</sequence>
<reference evidence="1 2" key="1">
    <citation type="submission" date="2016-06" db="EMBL/GenBank/DDBJ databases">
        <title>Genome sequence of Clostridium acetireducens DSM 10703.</title>
        <authorList>
            <person name="Poehlein A."/>
            <person name="Fluechter S."/>
            <person name="Duerre P."/>
            <person name="Daniel R."/>
        </authorList>
    </citation>
    <scope>NUCLEOTIDE SEQUENCE [LARGE SCALE GENOMIC DNA]</scope>
    <source>
        <strain evidence="1 2">DSM 10703</strain>
    </source>
</reference>
<dbReference type="STRING" id="1121290.CLAOCE_04380"/>
<dbReference type="Proteomes" id="UP000175744">
    <property type="component" value="Unassembled WGS sequence"/>
</dbReference>
<accession>A0A1E8F1D1</accession>
<protein>
    <submittedName>
        <fullName evidence="1">Uncharacterized protein</fullName>
    </submittedName>
</protein>
<keyword evidence="2" id="KW-1185">Reference proteome</keyword>
<dbReference type="AlphaFoldDB" id="A0A1E8F1D1"/>